<dbReference type="AlphaFoldDB" id="A0AAV7Y162"/>
<gene>
    <name evidence="2" type="ORF">ONE63_005096</name>
</gene>
<feature type="region of interest" description="Disordered" evidence="1">
    <location>
        <begin position="128"/>
        <end position="149"/>
    </location>
</feature>
<feature type="region of interest" description="Disordered" evidence="1">
    <location>
        <begin position="90"/>
        <end position="111"/>
    </location>
</feature>
<accession>A0AAV7Y162</accession>
<proteinExistence type="predicted"/>
<protein>
    <submittedName>
        <fullName evidence="2">Uncharacterized protein</fullName>
    </submittedName>
</protein>
<evidence type="ECO:0000313" key="3">
    <source>
        <dbReference type="Proteomes" id="UP001075354"/>
    </source>
</evidence>
<dbReference type="EMBL" id="JAPTSV010000002">
    <property type="protein sequence ID" value="KAJ1530165.1"/>
    <property type="molecule type" value="Genomic_DNA"/>
</dbReference>
<name>A0AAV7Y162_9NEOP</name>
<comment type="caution">
    <text evidence="2">The sequence shown here is derived from an EMBL/GenBank/DDBJ whole genome shotgun (WGS) entry which is preliminary data.</text>
</comment>
<evidence type="ECO:0000256" key="1">
    <source>
        <dbReference type="SAM" id="MobiDB-lite"/>
    </source>
</evidence>
<feature type="region of interest" description="Disordered" evidence="1">
    <location>
        <begin position="1"/>
        <end position="26"/>
    </location>
</feature>
<feature type="compositionally biased region" description="Low complexity" evidence="1">
    <location>
        <begin position="128"/>
        <end position="143"/>
    </location>
</feature>
<feature type="compositionally biased region" description="Polar residues" evidence="1">
    <location>
        <begin position="13"/>
        <end position="26"/>
    </location>
</feature>
<feature type="compositionally biased region" description="Acidic residues" evidence="1">
    <location>
        <begin position="220"/>
        <end position="229"/>
    </location>
</feature>
<organism evidence="2 3">
    <name type="scientific">Megalurothrips usitatus</name>
    <name type="common">bean blossom thrips</name>
    <dbReference type="NCBI Taxonomy" id="439358"/>
    <lineage>
        <taxon>Eukaryota</taxon>
        <taxon>Metazoa</taxon>
        <taxon>Ecdysozoa</taxon>
        <taxon>Arthropoda</taxon>
        <taxon>Hexapoda</taxon>
        <taxon>Insecta</taxon>
        <taxon>Pterygota</taxon>
        <taxon>Neoptera</taxon>
        <taxon>Paraneoptera</taxon>
        <taxon>Thysanoptera</taxon>
        <taxon>Terebrantia</taxon>
        <taxon>Thripoidea</taxon>
        <taxon>Thripidae</taxon>
        <taxon>Megalurothrips</taxon>
    </lineage>
</organism>
<feature type="compositionally biased region" description="Low complexity" evidence="1">
    <location>
        <begin position="93"/>
        <end position="111"/>
    </location>
</feature>
<reference evidence="2" key="1">
    <citation type="submission" date="2022-12" db="EMBL/GenBank/DDBJ databases">
        <title>Chromosome-level genome assembly of the bean flower thrips Megalurothrips usitatus.</title>
        <authorList>
            <person name="Ma L."/>
            <person name="Liu Q."/>
            <person name="Li H."/>
            <person name="Cai W."/>
        </authorList>
    </citation>
    <scope>NUCLEOTIDE SEQUENCE</scope>
    <source>
        <strain evidence="2">Cailab_2022a</strain>
    </source>
</reference>
<sequence length="408" mass="42899">MAFLNPGYGPEDTVSSLPHRSASESDTLSLGAEALELIEASSQPVQFDCGDGAIRQIPDGALPAAHELPDQGIVVVGVGAGVPAAAAKRRRVPSAAEGRAPPSPPAAAGASAAATAKRACAATVARPPAPSAVRPAPAATVARPPAPSGRPVVVGVAGQPLNVRTQAQGARMPVLLTAGGAGVFTIIRPAPQEAPRQDVATVVQDQREDRVQDPPSLPDLDWDEVEEEQPAPVRIVASPERPGGRRNRLDLDVQLGGGGEPAARRGGNRADYVREMLERGYGERDRLRAEREEEEAADDPARAIPRMPLRHARGGGRLGGAGRVGGGGRAVLRRGDDLLNEPLDDALVNELNRRPVAPHDHTVMYALALAARLRQFSDRTICRLENEINQLVDDRGPIIERGWKGQGP</sequence>
<keyword evidence="3" id="KW-1185">Reference proteome</keyword>
<evidence type="ECO:0000313" key="2">
    <source>
        <dbReference type="EMBL" id="KAJ1530165.1"/>
    </source>
</evidence>
<dbReference type="Proteomes" id="UP001075354">
    <property type="component" value="Chromosome 2"/>
</dbReference>
<feature type="region of interest" description="Disordered" evidence="1">
    <location>
        <begin position="204"/>
        <end position="266"/>
    </location>
</feature>